<keyword evidence="6" id="KW-1185">Reference proteome</keyword>
<sequence length="212" mass="21909">MSGRSVRRGSMLVSAAVAGVVALSGCSTDETAAPTSAPQVDEETTTITTTTTVEDGSESADTPNPDVDDNDTDGGSSAPTQEEAFEEAVADLNSMEGGNGSGWTVTGNTNWDTTSELTFASAVQNEITHSTTSGAVLLFHKGEYVGTAGGPQTINSVEGDGKTVTVNFFDVNKMIEDGGAFAFKDQYNAPVTYSWNGSEVTQEGEIPKAEGN</sequence>
<organism evidence="3 5">
    <name type="scientific">Corynebacterium amycolatum</name>
    <dbReference type="NCBI Taxonomy" id="43765"/>
    <lineage>
        <taxon>Bacteria</taxon>
        <taxon>Bacillati</taxon>
        <taxon>Actinomycetota</taxon>
        <taxon>Actinomycetes</taxon>
        <taxon>Mycobacteriales</taxon>
        <taxon>Corynebacteriaceae</taxon>
        <taxon>Corynebacterium</taxon>
    </lineage>
</organism>
<dbReference type="EMBL" id="CP065628">
    <property type="protein sequence ID" value="QPR31178.1"/>
    <property type="molecule type" value="Genomic_DNA"/>
</dbReference>
<dbReference type="RefSeq" id="WP_197914962.1">
    <property type="nucleotide sequence ID" value="NZ_CP065628.1"/>
</dbReference>
<evidence type="ECO:0000313" key="4">
    <source>
        <dbReference type="EMBL" id="QQB83055.1"/>
    </source>
</evidence>
<keyword evidence="2" id="KW-0732">Signal</keyword>
<dbReference type="Proteomes" id="UP000594774">
    <property type="component" value="Chromosome"/>
</dbReference>
<proteinExistence type="predicted"/>
<reference evidence="5 6" key="1">
    <citation type="submission" date="2020-12" db="EMBL/GenBank/DDBJ databases">
        <title>FDA dAtabase for Regulatory Grade micrObial Sequences (FDA-ARGOS): Supporting development and validation of Infectious Disease Dx tests.</title>
        <authorList>
            <person name="Sproer C."/>
            <person name="Gronow S."/>
            <person name="Severitt S."/>
            <person name="Schroder I."/>
            <person name="Tallon L."/>
            <person name="Sadzewicz L."/>
            <person name="Zhao X."/>
            <person name="Boylan J."/>
            <person name="Ott S."/>
            <person name="Bowen H."/>
            <person name="Vavikolanu K."/>
            <person name="Mehta A."/>
            <person name="Aluvathingal J."/>
            <person name="Nadendla S."/>
            <person name="Lowell S."/>
            <person name="Myers T."/>
            <person name="Yan Y."/>
            <person name="Sichtig H."/>
        </authorList>
    </citation>
    <scope>NUCLEOTIDE SEQUENCE [LARGE SCALE GENOMIC DNA]</scope>
    <source>
        <strain evidence="3 5">FDAARGOS_938</strain>
        <strain evidence="4 6">FDAARGOS_991</strain>
    </source>
</reference>
<feature type="signal peptide" evidence="2">
    <location>
        <begin position="1"/>
        <end position="32"/>
    </location>
</feature>
<dbReference type="AlphaFoldDB" id="A0AB37GI07"/>
<feature type="compositionally biased region" description="Polar residues" evidence="1">
    <location>
        <begin position="27"/>
        <end position="38"/>
    </location>
</feature>
<evidence type="ECO:0000313" key="6">
    <source>
        <dbReference type="Proteomes" id="UP000595198"/>
    </source>
</evidence>
<gene>
    <name evidence="3" type="ORF">I6G95_01465</name>
    <name evidence="4" type="ORF">I6H48_02070</name>
</gene>
<evidence type="ECO:0000313" key="5">
    <source>
        <dbReference type="Proteomes" id="UP000594774"/>
    </source>
</evidence>
<evidence type="ECO:0000256" key="1">
    <source>
        <dbReference type="SAM" id="MobiDB-lite"/>
    </source>
</evidence>
<dbReference type="Proteomes" id="UP000595198">
    <property type="component" value="Chromosome"/>
</dbReference>
<feature type="region of interest" description="Disordered" evidence="1">
    <location>
        <begin position="27"/>
        <end position="83"/>
    </location>
</feature>
<protein>
    <submittedName>
        <fullName evidence="3">LppP/LprE family lipoprotein</fullName>
    </submittedName>
</protein>
<evidence type="ECO:0000313" key="3">
    <source>
        <dbReference type="EMBL" id="QPR31178.1"/>
    </source>
</evidence>
<dbReference type="EMBL" id="CP066023">
    <property type="protein sequence ID" value="QQB83055.1"/>
    <property type="molecule type" value="Genomic_DNA"/>
</dbReference>
<dbReference type="PROSITE" id="PS51257">
    <property type="entry name" value="PROKAR_LIPOPROTEIN"/>
    <property type="match status" value="1"/>
</dbReference>
<name>A0AB37GI07_CORAY</name>
<accession>A0AB37GI07</accession>
<feature type="chain" id="PRO_5044194762" evidence="2">
    <location>
        <begin position="33"/>
        <end position="212"/>
    </location>
</feature>
<keyword evidence="3" id="KW-0449">Lipoprotein</keyword>
<evidence type="ECO:0000256" key="2">
    <source>
        <dbReference type="SAM" id="SignalP"/>
    </source>
</evidence>